<accession>A0A0L7LIR1</accession>
<gene>
    <name evidence="5" type="ORF">OBRU01_03781</name>
</gene>
<sequence>MGAGILVTTYSMITHGQRRSWEAEQTMKWLQAQEWGLVVLDEVHTIPAKMFRRVLTIVHSHAKLGNEQIPPRVARSVSNNSRFVLRN</sequence>
<evidence type="ECO:0000256" key="2">
    <source>
        <dbReference type="ARBA" id="ARBA00022801"/>
    </source>
</evidence>
<keyword evidence="3 5" id="KW-0347">Helicase</keyword>
<dbReference type="GO" id="GO:0000112">
    <property type="term" value="C:nucleotide-excision repair factor 3 complex"/>
    <property type="evidence" value="ECO:0007669"/>
    <property type="project" value="TreeGrafter"/>
</dbReference>
<dbReference type="InterPro" id="IPR050615">
    <property type="entry name" value="ATP-dep_DNA_Helicase"/>
</dbReference>
<dbReference type="EMBL" id="JTDY01000944">
    <property type="protein sequence ID" value="KOB75337.1"/>
    <property type="molecule type" value="Genomic_DNA"/>
</dbReference>
<dbReference type="Proteomes" id="UP000037510">
    <property type="component" value="Unassembled WGS sequence"/>
</dbReference>
<evidence type="ECO:0000313" key="6">
    <source>
        <dbReference type="Proteomes" id="UP000037510"/>
    </source>
</evidence>
<keyword evidence="2" id="KW-0378">Hydrolase</keyword>
<evidence type="ECO:0000256" key="3">
    <source>
        <dbReference type="ARBA" id="ARBA00022806"/>
    </source>
</evidence>
<protein>
    <submittedName>
        <fullName evidence="5">TFIIH basal transcription factor complex helicase XPB subunit</fullName>
    </submittedName>
</protein>
<keyword evidence="1" id="KW-0547">Nucleotide-binding</keyword>
<dbReference type="Gene3D" id="3.40.50.300">
    <property type="entry name" value="P-loop containing nucleotide triphosphate hydrolases"/>
    <property type="match status" value="1"/>
</dbReference>
<comment type="caution">
    <text evidence="5">The sequence shown here is derived from an EMBL/GenBank/DDBJ whole genome shotgun (WGS) entry which is preliminary data.</text>
</comment>
<dbReference type="AlphaFoldDB" id="A0A0L7LIR1"/>
<dbReference type="STRING" id="104452.A0A0L7LIR1"/>
<evidence type="ECO:0000256" key="1">
    <source>
        <dbReference type="ARBA" id="ARBA00022741"/>
    </source>
</evidence>
<dbReference type="GO" id="GO:0005675">
    <property type="term" value="C:transcription factor TFIIH holo complex"/>
    <property type="evidence" value="ECO:0007669"/>
    <property type="project" value="TreeGrafter"/>
</dbReference>
<dbReference type="GO" id="GO:0043138">
    <property type="term" value="F:3'-5' DNA helicase activity"/>
    <property type="evidence" value="ECO:0007669"/>
    <property type="project" value="TreeGrafter"/>
</dbReference>
<dbReference type="GO" id="GO:0005524">
    <property type="term" value="F:ATP binding"/>
    <property type="evidence" value="ECO:0007669"/>
    <property type="project" value="UniProtKB-KW"/>
</dbReference>
<evidence type="ECO:0000256" key="4">
    <source>
        <dbReference type="ARBA" id="ARBA00022840"/>
    </source>
</evidence>
<dbReference type="PANTHER" id="PTHR11274:SF0">
    <property type="entry name" value="GENERAL TRANSCRIPTION AND DNA REPAIR FACTOR IIH HELICASE SUBUNIT XPB"/>
    <property type="match status" value="1"/>
</dbReference>
<dbReference type="GO" id="GO:0097550">
    <property type="term" value="C:transcription preinitiation complex"/>
    <property type="evidence" value="ECO:0007669"/>
    <property type="project" value="TreeGrafter"/>
</dbReference>
<organism evidence="5 6">
    <name type="scientific">Operophtera brumata</name>
    <name type="common">Winter moth</name>
    <name type="synonym">Phalaena brumata</name>
    <dbReference type="NCBI Taxonomy" id="104452"/>
    <lineage>
        <taxon>Eukaryota</taxon>
        <taxon>Metazoa</taxon>
        <taxon>Ecdysozoa</taxon>
        <taxon>Arthropoda</taxon>
        <taxon>Hexapoda</taxon>
        <taxon>Insecta</taxon>
        <taxon>Pterygota</taxon>
        <taxon>Neoptera</taxon>
        <taxon>Endopterygota</taxon>
        <taxon>Lepidoptera</taxon>
        <taxon>Glossata</taxon>
        <taxon>Ditrysia</taxon>
        <taxon>Geometroidea</taxon>
        <taxon>Geometridae</taxon>
        <taxon>Larentiinae</taxon>
        <taxon>Operophtera</taxon>
    </lineage>
</organism>
<dbReference type="GO" id="GO:0016787">
    <property type="term" value="F:hydrolase activity"/>
    <property type="evidence" value="ECO:0007669"/>
    <property type="project" value="UniProtKB-KW"/>
</dbReference>
<evidence type="ECO:0000313" key="5">
    <source>
        <dbReference type="EMBL" id="KOB75337.1"/>
    </source>
</evidence>
<reference evidence="5 6" key="1">
    <citation type="journal article" date="2015" name="Genome Biol. Evol.">
        <title>The genome of winter moth (Operophtera brumata) provides a genomic perspective on sexual dimorphism and phenology.</title>
        <authorList>
            <person name="Derks M.F."/>
            <person name="Smit S."/>
            <person name="Salis L."/>
            <person name="Schijlen E."/>
            <person name="Bossers A."/>
            <person name="Mateman C."/>
            <person name="Pijl A.S."/>
            <person name="de Ridder D."/>
            <person name="Groenen M.A."/>
            <person name="Visser M.E."/>
            <person name="Megens H.J."/>
        </authorList>
    </citation>
    <scope>NUCLEOTIDE SEQUENCE [LARGE SCALE GENOMIC DNA]</scope>
    <source>
        <strain evidence="5">WM2013NL</strain>
        <tissue evidence="5">Head and thorax</tissue>
    </source>
</reference>
<dbReference type="PANTHER" id="PTHR11274">
    <property type="entry name" value="RAD25/XP-B DNA REPAIR HELICASE"/>
    <property type="match status" value="1"/>
</dbReference>
<dbReference type="GO" id="GO:0006367">
    <property type="term" value="P:transcription initiation at RNA polymerase II promoter"/>
    <property type="evidence" value="ECO:0007669"/>
    <property type="project" value="TreeGrafter"/>
</dbReference>
<proteinExistence type="predicted"/>
<dbReference type="InterPro" id="IPR027417">
    <property type="entry name" value="P-loop_NTPase"/>
</dbReference>
<keyword evidence="4" id="KW-0067">ATP-binding</keyword>
<keyword evidence="6" id="KW-1185">Reference proteome</keyword>
<name>A0A0L7LIR1_OPEBR</name>
<dbReference type="SUPFAM" id="SSF52540">
    <property type="entry name" value="P-loop containing nucleoside triphosphate hydrolases"/>
    <property type="match status" value="1"/>
</dbReference>